<dbReference type="PANTHER" id="PTHR42923">
    <property type="entry name" value="PROTOPORPHYRINOGEN OXIDASE"/>
    <property type="match status" value="1"/>
</dbReference>
<dbReference type="InterPro" id="IPR050464">
    <property type="entry name" value="Zeta_carotene_desat/Oxidored"/>
</dbReference>
<name>A0A2B7XW65_POLH7</name>
<evidence type="ECO:0000313" key="13">
    <source>
        <dbReference type="EMBL" id="PGH13011.1"/>
    </source>
</evidence>
<gene>
    <name evidence="13" type="ORF">AJ80_06495</name>
</gene>
<protein>
    <recommendedName>
        <fullName evidence="4 11">Protoporphyrinogen oxidase</fullName>
        <ecNumber evidence="4 11">1.3.3.4</ecNumber>
    </recommendedName>
</protein>
<keyword evidence="9 11" id="KW-0627">Porphyrin biosynthesis</keyword>
<keyword evidence="6 11" id="KW-0274">FAD</keyword>
<evidence type="ECO:0000313" key="14">
    <source>
        <dbReference type="Proteomes" id="UP000224634"/>
    </source>
</evidence>
<comment type="cofactor">
    <cofactor evidence="11">
        <name>FAD</name>
        <dbReference type="ChEBI" id="CHEBI:57692"/>
    </cofactor>
    <text evidence="11">Binds 1 FAD per subunit.</text>
</comment>
<keyword evidence="5 11" id="KW-0285">Flavoprotein</keyword>
<evidence type="ECO:0000256" key="8">
    <source>
        <dbReference type="ARBA" id="ARBA00023133"/>
    </source>
</evidence>
<comment type="subcellular location">
    <subcellularLocation>
        <location evidence="11">Mitochondrion inner membrane</location>
    </subcellularLocation>
</comment>
<evidence type="ECO:0000256" key="5">
    <source>
        <dbReference type="ARBA" id="ARBA00022630"/>
    </source>
</evidence>
<organism evidence="13 14">
    <name type="scientific">Polytolypa hystricis (strain UAMH7299)</name>
    <dbReference type="NCBI Taxonomy" id="1447883"/>
    <lineage>
        <taxon>Eukaryota</taxon>
        <taxon>Fungi</taxon>
        <taxon>Dikarya</taxon>
        <taxon>Ascomycota</taxon>
        <taxon>Pezizomycotina</taxon>
        <taxon>Eurotiomycetes</taxon>
        <taxon>Eurotiomycetidae</taxon>
        <taxon>Onygenales</taxon>
        <taxon>Onygenales incertae sedis</taxon>
        <taxon>Polytolypa</taxon>
    </lineage>
</organism>
<dbReference type="InterPro" id="IPR004572">
    <property type="entry name" value="Protoporphyrinogen_oxidase"/>
</dbReference>
<evidence type="ECO:0000256" key="3">
    <source>
        <dbReference type="ARBA" id="ARBA00010551"/>
    </source>
</evidence>
<accession>A0A2B7XW65</accession>
<dbReference type="STRING" id="1447883.A0A2B7XW65"/>
<dbReference type="GO" id="GO:0004729">
    <property type="term" value="F:oxygen-dependent protoporphyrinogen oxidase activity"/>
    <property type="evidence" value="ECO:0007669"/>
    <property type="project" value="UniProtKB-UniRule"/>
</dbReference>
<feature type="domain" description="Amine oxidase" evidence="12">
    <location>
        <begin position="61"/>
        <end position="557"/>
    </location>
</feature>
<dbReference type="AlphaFoldDB" id="A0A2B7XW65"/>
<dbReference type="PRINTS" id="PR00419">
    <property type="entry name" value="ADXRDTASE"/>
</dbReference>
<comment type="pathway">
    <text evidence="2 11">Porphyrin-containing compound metabolism; protoporphyrin-IX biosynthesis; protoporphyrin-IX from protoporphyrinogen-IX: step 1/1.</text>
</comment>
<evidence type="ECO:0000256" key="4">
    <source>
        <dbReference type="ARBA" id="ARBA00012867"/>
    </source>
</evidence>
<comment type="catalytic activity">
    <reaction evidence="10 11">
        <text>protoporphyrinogen IX + 3 O2 = protoporphyrin IX + 3 H2O2</text>
        <dbReference type="Rhea" id="RHEA:25576"/>
        <dbReference type="ChEBI" id="CHEBI:15379"/>
        <dbReference type="ChEBI" id="CHEBI:16240"/>
        <dbReference type="ChEBI" id="CHEBI:57306"/>
        <dbReference type="ChEBI" id="CHEBI:57307"/>
        <dbReference type="EC" id="1.3.3.4"/>
    </reaction>
</comment>
<evidence type="ECO:0000256" key="1">
    <source>
        <dbReference type="ARBA" id="ARBA00002600"/>
    </source>
</evidence>
<dbReference type="Pfam" id="PF01593">
    <property type="entry name" value="Amino_oxidase"/>
    <property type="match status" value="1"/>
</dbReference>
<evidence type="ECO:0000256" key="9">
    <source>
        <dbReference type="ARBA" id="ARBA00023244"/>
    </source>
</evidence>
<dbReference type="EMBL" id="PDNA01000109">
    <property type="protein sequence ID" value="PGH13011.1"/>
    <property type="molecule type" value="Genomic_DNA"/>
</dbReference>
<comment type="function">
    <text evidence="1 11">Catalyzes the 6-electron oxidation of protoporphyrinogen-IX to form protoporphyrin-IX.</text>
</comment>
<dbReference type="Proteomes" id="UP000224634">
    <property type="component" value="Unassembled WGS sequence"/>
</dbReference>
<dbReference type="GO" id="GO:0005743">
    <property type="term" value="C:mitochondrial inner membrane"/>
    <property type="evidence" value="ECO:0007669"/>
    <property type="project" value="UniProtKB-SubCell"/>
</dbReference>
<dbReference type="GO" id="GO:0006782">
    <property type="term" value="P:protoporphyrinogen IX biosynthetic process"/>
    <property type="evidence" value="ECO:0007669"/>
    <property type="project" value="UniProtKB-UniRule"/>
</dbReference>
<dbReference type="SUPFAM" id="SSF51905">
    <property type="entry name" value="FAD/NAD(P)-binding domain"/>
    <property type="match status" value="1"/>
</dbReference>
<reference evidence="13 14" key="1">
    <citation type="submission" date="2017-10" db="EMBL/GenBank/DDBJ databases">
        <title>Comparative genomics in systemic dimorphic fungi from Ajellomycetaceae.</title>
        <authorList>
            <person name="Munoz J.F."/>
            <person name="Mcewen J.G."/>
            <person name="Clay O.K."/>
            <person name="Cuomo C.A."/>
        </authorList>
    </citation>
    <scope>NUCLEOTIDE SEQUENCE [LARGE SCALE GENOMIC DNA]</scope>
    <source>
        <strain evidence="13 14">UAMH7299</strain>
    </source>
</reference>
<dbReference type="NCBIfam" id="TIGR00562">
    <property type="entry name" value="proto_IX_ox"/>
    <property type="match status" value="1"/>
</dbReference>
<sequence length="584" mass="64621">MGRRCPSNHAFGQLSSYLCCRQSMRQCCRPTSRAKIFAPRRWLSSAAGHYDNRVAVIGAGITGLSAAYHLSQNKSTHVTLYEKSPRLGGWLQSETIEVLGGKVVFEYGPRTIRVSPWETVPTLSLINDLNIGSDKVQIKKTSPIARNRYIYYPDRLIRIPGSLADPIGRTIWGAMLRDISYDLFHSRRVRDSDFDESVASFVSRRVGQAAADNIVSAAMHGIYAGDIDQLSARALLAPIWELQFQGRGGLLWEHFHRRIQGKRFYLHDVRQYVSLASPDKGPNQISMYAAEASYFSILMMKHGMGQITSALESSLRSAHNVTICTGVQIEQISMPRNKNGMNVKLAGSTTSQFDNVISSTPSSALAKQLRSGTTTPTLTTKSIIQTLEANNSAVSVMVVNLFYKSPELVPVKGFGYLIPRSIPFGQNPERALGVIFGNGFPEQDTVYGTKLTVMLGGHWWNGWDEADFPDELSGIEMAKTLLQRHLGIIEEPLVAKARLQRDAIPQYTVGHVTRMQDLVKGLTQEFYGKLNVAGAWYSGVGINDCTRAGYMAASTILDGSNHISPLVYRYLHNDGEMGTYVGRA</sequence>
<dbReference type="EC" id="1.3.3.4" evidence="4 11"/>
<evidence type="ECO:0000256" key="11">
    <source>
        <dbReference type="RuleBase" id="RU367069"/>
    </source>
</evidence>
<evidence type="ECO:0000256" key="2">
    <source>
        <dbReference type="ARBA" id="ARBA00005073"/>
    </source>
</evidence>
<dbReference type="PANTHER" id="PTHR42923:SF3">
    <property type="entry name" value="PROTOPORPHYRINOGEN OXIDASE"/>
    <property type="match status" value="1"/>
</dbReference>
<evidence type="ECO:0000256" key="7">
    <source>
        <dbReference type="ARBA" id="ARBA00023002"/>
    </source>
</evidence>
<evidence type="ECO:0000259" key="12">
    <source>
        <dbReference type="Pfam" id="PF01593"/>
    </source>
</evidence>
<dbReference type="Gene3D" id="3.50.50.60">
    <property type="entry name" value="FAD/NAD(P)-binding domain"/>
    <property type="match status" value="1"/>
</dbReference>
<evidence type="ECO:0000256" key="10">
    <source>
        <dbReference type="ARBA" id="ARBA00047554"/>
    </source>
</evidence>
<keyword evidence="14" id="KW-1185">Reference proteome</keyword>
<keyword evidence="7 11" id="KW-0560">Oxidoreductase</keyword>
<dbReference type="UniPathway" id="UPA00251">
    <property type="reaction ID" value="UER00324"/>
</dbReference>
<comment type="similarity">
    <text evidence="3 11">Belongs to the protoporphyrinogen/coproporphyrinogen oxidase family. Protoporphyrinogen oxidase subfamily.</text>
</comment>
<proteinExistence type="inferred from homology"/>
<evidence type="ECO:0000256" key="6">
    <source>
        <dbReference type="ARBA" id="ARBA00022827"/>
    </source>
</evidence>
<keyword evidence="8 11" id="KW-0350">Heme biosynthesis</keyword>
<dbReference type="SUPFAM" id="SSF54373">
    <property type="entry name" value="FAD-linked reductases, C-terminal domain"/>
    <property type="match status" value="1"/>
</dbReference>
<comment type="caution">
    <text evidence="13">The sequence shown here is derived from an EMBL/GenBank/DDBJ whole genome shotgun (WGS) entry which is preliminary data.</text>
</comment>
<dbReference type="InterPro" id="IPR002937">
    <property type="entry name" value="Amino_oxidase"/>
</dbReference>
<dbReference type="InterPro" id="IPR036188">
    <property type="entry name" value="FAD/NAD-bd_sf"/>
</dbReference>
<dbReference type="OrthoDB" id="438553at2759"/>